<dbReference type="EMBL" id="CM007647">
    <property type="protein sequence ID" value="ONM02775.1"/>
    <property type="molecule type" value="Genomic_DNA"/>
</dbReference>
<dbReference type="ExpressionAtlas" id="A0A1D6KIG1">
    <property type="expression patterns" value="baseline"/>
</dbReference>
<proteinExistence type="predicted"/>
<dbReference type="IntAct" id="A0A1D6KIG1">
    <property type="interactions" value="4"/>
</dbReference>
<evidence type="ECO:0000256" key="1">
    <source>
        <dbReference type="SAM" id="MobiDB-lite"/>
    </source>
</evidence>
<feature type="region of interest" description="Disordered" evidence="1">
    <location>
        <begin position="1"/>
        <end position="22"/>
    </location>
</feature>
<gene>
    <name evidence="2" type="ORF">ZEAMMB73_Zm00001d031362</name>
</gene>
<dbReference type="AlphaFoldDB" id="A0A1D6KIG1"/>
<dbReference type="InParanoid" id="A0A1D6KIG1"/>
<feature type="compositionally biased region" description="Basic and acidic residues" evidence="1">
    <location>
        <begin position="1"/>
        <end position="16"/>
    </location>
</feature>
<accession>A0A1D6KIG1</accession>
<protein>
    <submittedName>
        <fullName evidence="2">Uncharacterized protein</fullName>
    </submittedName>
</protein>
<sequence length="313" mass="32234">MEQGTKSDDTRHRDAVAGHFVEQHAGTTRSKLEIDGVLSRRACFGGAAKKQHDDGGTSRRWTIATMHKEQVRLATSVASGEDSNHGFGAWAGACSDLGVPMASSRAGNNCCLPEAGSRLGNCAMGISIEGGVGTEKGAPSLCPGEVDRVQFRIPSVDGGDGDLTMELTAACVHGRGKGRGVLSGGRRVLASSCRKLDAEWGNGAEGAELPIGGGRRGHRAHSHGGAEGSGLSWQVVSSAMGEMAPAPWGRTALCLGASAASAHGSEAKQGEPRPWVIAPWEAPSRGRRRGRCCWGMGAAAPCSEQIGGELGVC</sequence>
<organism evidence="2">
    <name type="scientific">Zea mays</name>
    <name type="common">Maize</name>
    <dbReference type="NCBI Taxonomy" id="4577"/>
    <lineage>
        <taxon>Eukaryota</taxon>
        <taxon>Viridiplantae</taxon>
        <taxon>Streptophyta</taxon>
        <taxon>Embryophyta</taxon>
        <taxon>Tracheophyta</taxon>
        <taxon>Spermatophyta</taxon>
        <taxon>Magnoliopsida</taxon>
        <taxon>Liliopsida</taxon>
        <taxon>Poales</taxon>
        <taxon>Poaceae</taxon>
        <taxon>PACMAD clade</taxon>
        <taxon>Panicoideae</taxon>
        <taxon>Andropogonodae</taxon>
        <taxon>Andropogoneae</taxon>
        <taxon>Tripsacinae</taxon>
        <taxon>Zea</taxon>
    </lineage>
</organism>
<evidence type="ECO:0000313" key="2">
    <source>
        <dbReference type="EMBL" id="ONM02775.1"/>
    </source>
</evidence>
<feature type="region of interest" description="Disordered" evidence="1">
    <location>
        <begin position="204"/>
        <end position="228"/>
    </location>
</feature>
<reference evidence="2" key="1">
    <citation type="submission" date="2015-12" db="EMBL/GenBank/DDBJ databases">
        <title>Update maize B73 reference genome by single molecule sequencing technologies.</title>
        <authorList>
            <consortium name="Maize Genome Sequencing Project"/>
            <person name="Ware D."/>
        </authorList>
    </citation>
    <scope>NUCLEOTIDE SEQUENCE [LARGE SCALE GENOMIC DNA]</scope>
    <source>
        <tissue evidence="2">Seedling</tissue>
    </source>
</reference>
<name>A0A1D6KIG1_MAIZE</name>